<feature type="domain" description="Trs120/TRAPPC9 TPR region" evidence="6">
    <location>
        <begin position="472"/>
        <end position="599"/>
    </location>
</feature>
<evidence type="ECO:0000256" key="1">
    <source>
        <dbReference type="ARBA" id="ARBA00004555"/>
    </source>
</evidence>
<dbReference type="Pfam" id="PF26251">
    <property type="entry name" value="TPR_TRAPPC9-Trs120"/>
    <property type="match status" value="1"/>
</dbReference>
<feature type="region of interest" description="Disordered" evidence="4">
    <location>
        <begin position="371"/>
        <end position="401"/>
    </location>
</feature>
<evidence type="ECO:0000256" key="4">
    <source>
        <dbReference type="SAM" id="MobiDB-lite"/>
    </source>
</evidence>
<dbReference type="Pfam" id="PF08626">
    <property type="entry name" value="TRAPPC9-Trs120"/>
    <property type="match status" value="1"/>
</dbReference>
<dbReference type="Pfam" id="PF26254">
    <property type="entry name" value="Ig_TRAPPC9-Trs120_1st"/>
    <property type="match status" value="1"/>
</dbReference>
<dbReference type="InterPro" id="IPR058564">
    <property type="entry name" value="TPR_TRAPPC9_Trs120"/>
</dbReference>
<sequence>MSFVDYEARVEDHQCLLVLVRTLGPDTSGRVFGRAWERISRLCHTRLNDQQQGSRTVWLRYVRSYPVEASDWGDFQAHRRVLGLLTIGQCKDQAGLEEVCRLHSALQEQYKTAIDSRCLVFGLDSLADGTEEPPPSSSAEGSCPADEGSPTSPNEETDPLGVGRWFKGSQEAKAAEMNGCDGPPGEALTNHREVPDVVASGGSGCDDATPLANGSSSPPRLNRVQRTPFTGKLRSTQCIVYPDLEGDKLERDIQEFAASLVWVLESRRLDRSFEKLERFPLLKAPFESKDFVGLDTESRPFKKRCQGRMRKHLGDLSLQLGLAHEALLLYSEAIELLRAVPDWLWLAAAYEGQGAASLALQWPRSPQAVPLQRNASFPKARQPRPGSLSRSLPNGTEPSEYKAAGRAVLSLDEMTERLREATAHYAKYSHVVAVHTECNMKAARFLAAHERYMSASEFLQNAVSMNLPLTESEKVEWYASLARLYSEVGFQRKAAFYTRVAAVKCMAGPGPNPSQCYQLLLKSLDGYRLNLDPSRQSKNCMNGWPRIQIQLLEDLIVTAKKMGNLQVAVRHTSYLLHAMLEYLSVAERQELCAQLESLASQCEPVPGALALDCGTVLPPVHLLQLPYVRSLVPQRAAAHLRPLRLGLAAEGTSSPFIFSPLQPHRRSGRSAKLDLLWVEGEVCAVALQLCNPMPFELRVSHMSLLVDGLPFECFPSSLELPPESSPYPVKLLGTPRGTGDLHILGYATCVLGVQSSCRVRDLPQLQRSRGGAPRDGALVLTVVPALPQLEVVAQGLSPAATFSTVGDTSHVVKHYALALYAGESHECLLTLTNTGKEPIESLETTLQTKLDKESEQAMFAWSVEELTSQLPIPEGGSASFTLHVTGRGHFLAPTAGKNHLAPGVPSSRQGSASPLGTPKRRSASSRSQPPPSNHQDPCPTKTVEAVLQFQYSGGPGLRARYCRQHSVALTVEVQPSLLISQWDVLPAQVASECYLVLDVSNGTEQEMELLYPHERRMLMEAHDSCRIPVTVRRCSPPTAEEHDRGGGAPLGALEAACRTHLLEVVDLRWHLHGIERSGKASIAEVPWTPRMLDAILLSPLQWEIRVNNKPHELEQEYVFDVGEPLVLSVSIRNISERPLRRLWLSAGGFQDRQNGTLSYRLDSKCAFVGCNKVFVDEVAPGDTYVHDFTVAFFLCGTYRLELGCRSLDLEGLGSLSALAAAALSASATDEDASHLWRCTLELNVAAPSSS</sequence>
<keyword evidence="3" id="KW-0333">Golgi apparatus</keyword>
<protein>
    <submittedName>
        <fullName evidence="9">Putative targeting complex trapp subunit</fullName>
    </submittedName>
</protein>
<feature type="region of interest" description="Disordered" evidence="4">
    <location>
        <begin position="128"/>
        <end position="163"/>
    </location>
</feature>
<evidence type="ECO:0000256" key="3">
    <source>
        <dbReference type="ARBA" id="ARBA00023034"/>
    </source>
</evidence>
<feature type="region of interest" description="Disordered" evidence="4">
    <location>
        <begin position="198"/>
        <end position="224"/>
    </location>
</feature>
<feature type="compositionally biased region" description="Polar residues" evidence="4">
    <location>
        <begin position="388"/>
        <end position="397"/>
    </location>
</feature>
<comment type="subcellular location">
    <subcellularLocation>
        <location evidence="1">Golgi apparatus</location>
    </subcellularLocation>
</comment>
<dbReference type="InterPro" id="IPR058565">
    <property type="entry name" value="Ig_TRAPPC9_Trs120_1st"/>
</dbReference>
<dbReference type="PANTHER" id="PTHR21512:SF5">
    <property type="entry name" value="TRAFFICKING PROTEIN PARTICLE COMPLEX SUBUNIT 9"/>
    <property type="match status" value="1"/>
</dbReference>
<feature type="domain" description="Trs120/TRAPPC9 fourth Ig-like" evidence="8">
    <location>
        <begin position="1100"/>
        <end position="1201"/>
    </location>
</feature>
<feature type="domain" description="Trs120/TRAPPC9 N-terminal" evidence="5">
    <location>
        <begin position="288"/>
        <end position="370"/>
    </location>
</feature>
<evidence type="ECO:0000259" key="5">
    <source>
        <dbReference type="Pfam" id="PF08626"/>
    </source>
</evidence>
<dbReference type="InterPro" id="IPR013935">
    <property type="entry name" value="Trs120_TRAPPC9"/>
</dbReference>
<evidence type="ECO:0000259" key="8">
    <source>
        <dbReference type="Pfam" id="PF26283"/>
    </source>
</evidence>
<evidence type="ECO:0000259" key="6">
    <source>
        <dbReference type="Pfam" id="PF26251"/>
    </source>
</evidence>
<dbReference type="GO" id="GO:0005802">
    <property type="term" value="C:trans-Golgi network"/>
    <property type="evidence" value="ECO:0007669"/>
    <property type="project" value="TreeGrafter"/>
</dbReference>
<name>A0A131Y0T0_IXORI</name>
<proteinExistence type="evidence at transcript level"/>
<dbReference type="PANTHER" id="PTHR21512">
    <property type="entry name" value="TRAFFICKING PROTEIN PARTICLE COMPLEX SUBUNIT 9"/>
    <property type="match status" value="1"/>
</dbReference>
<evidence type="ECO:0000259" key="7">
    <source>
        <dbReference type="Pfam" id="PF26254"/>
    </source>
</evidence>
<feature type="region of interest" description="Disordered" evidence="4">
    <location>
        <begin position="893"/>
        <end position="939"/>
    </location>
</feature>
<dbReference type="InterPro" id="IPR058568">
    <property type="entry name" value="Ig_TRAPPC9_Trs120_4th"/>
</dbReference>
<comment type="similarity">
    <text evidence="2">Belongs to the NIBP family.</text>
</comment>
<feature type="compositionally biased region" description="Polar residues" evidence="4">
    <location>
        <begin position="212"/>
        <end position="224"/>
    </location>
</feature>
<accession>A0A131Y0T0</accession>
<evidence type="ECO:0000256" key="2">
    <source>
        <dbReference type="ARBA" id="ARBA00008459"/>
    </source>
</evidence>
<dbReference type="Pfam" id="PF26283">
    <property type="entry name" value="Ig_TRAPPC9-Trs120_4th"/>
    <property type="match status" value="1"/>
</dbReference>
<dbReference type="AlphaFoldDB" id="A0A131Y0T0"/>
<reference evidence="9" key="1">
    <citation type="submission" date="2016-02" db="EMBL/GenBank/DDBJ databases">
        <title>RNAseq analyses of the midgut from blood- or serum-fed Ixodes ricinus ticks.</title>
        <authorList>
            <person name="Perner J."/>
            <person name="Provaznik J."/>
            <person name="Schrenkova J."/>
            <person name="Urbanova V."/>
            <person name="Ribeiro J.M."/>
            <person name="Kopacek P."/>
        </authorList>
    </citation>
    <scope>NUCLEOTIDE SEQUENCE</scope>
    <source>
        <tissue evidence="9">Gut</tissue>
    </source>
</reference>
<organism evidence="9">
    <name type="scientific">Ixodes ricinus</name>
    <name type="common">Common tick</name>
    <name type="synonym">Acarus ricinus</name>
    <dbReference type="NCBI Taxonomy" id="34613"/>
    <lineage>
        <taxon>Eukaryota</taxon>
        <taxon>Metazoa</taxon>
        <taxon>Ecdysozoa</taxon>
        <taxon>Arthropoda</taxon>
        <taxon>Chelicerata</taxon>
        <taxon>Arachnida</taxon>
        <taxon>Acari</taxon>
        <taxon>Parasitiformes</taxon>
        <taxon>Ixodida</taxon>
        <taxon>Ixodoidea</taxon>
        <taxon>Ixodidae</taxon>
        <taxon>Ixodinae</taxon>
        <taxon>Ixodes</taxon>
    </lineage>
</organism>
<dbReference type="EMBL" id="GEFM01003688">
    <property type="protein sequence ID" value="JAP72108.1"/>
    <property type="molecule type" value="mRNA"/>
</dbReference>
<evidence type="ECO:0000313" key="9">
    <source>
        <dbReference type="EMBL" id="JAP72108.1"/>
    </source>
</evidence>
<dbReference type="InterPro" id="IPR058563">
    <property type="entry name" value="Trs120_TRAPPC9_N"/>
</dbReference>
<feature type="domain" description="Trs120/TRAPPC9 first Ig-like" evidence="7">
    <location>
        <begin position="620"/>
        <end position="747"/>
    </location>
</feature>